<evidence type="ECO:0000313" key="10">
    <source>
        <dbReference type="Proteomes" id="UP000029409"/>
    </source>
</evidence>
<accession>A0A089HN34</accession>
<dbReference type="PANTHER" id="PTHR43744:SF12">
    <property type="entry name" value="ABC TRANSPORTER PERMEASE PROTEIN MG189-RELATED"/>
    <property type="match status" value="1"/>
</dbReference>
<evidence type="ECO:0000313" key="9">
    <source>
        <dbReference type="EMBL" id="AIQ12492.1"/>
    </source>
</evidence>
<keyword evidence="5 7" id="KW-1133">Transmembrane helix</keyword>
<dbReference type="InterPro" id="IPR000515">
    <property type="entry name" value="MetI-like"/>
</dbReference>
<dbReference type="PANTHER" id="PTHR43744">
    <property type="entry name" value="ABC TRANSPORTER PERMEASE PROTEIN MG189-RELATED-RELATED"/>
    <property type="match status" value="1"/>
</dbReference>
<feature type="transmembrane region" description="Helical" evidence="7">
    <location>
        <begin position="12"/>
        <end position="31"/>
    </location>
</feature>
<keyword evidence="6 7" id="KW-0472">Membrane</keyword>
<name>A0A089HN34_PAEDU</name>
<comment type="similarity">
    <text evidence="7">Belongs to the binding-protein-dependent transport system permease family.</text>
</comment>
<keyword evidence="2 7" id="KW-0813">Transport</keyword>
<keyword evidence="10" id="KW-1185">Reference proteome</keyword>
<dbReference type="InterPro" id="IPR035906">
    <property type="entry name" value="MetI-like_sf"/>
</dbReference>
<feature type="domain" description="ABC transmembrane type-1" evidence="8">
    <location>
        <begin position="67"/>
        <end position="258"/>
    </location>
</feature>
<dbReference type="STRING" id="44251.PDUR_11725"/>
<protein>
    <submittedName>
        <fullName evidence="9">Sugar ABC transporter permease</fullName>
    </submittedName>
</protein>
<dbReference type="PROSITE" id="PS50928">
    <property type="entry name" value="ABC_TM1"/>
    <property type="match status" value="1"/>
</dbReference>
<dbReference type="EMBL" id="CP009288">
    <property type="protein sequence ID" value="AIQ12492.1"/>
    <property type="molecule type" value="Genomic_DNA"/>
</dbReference>
<dbReference type="Pfam" id="PF00528">
    <property type="entry name" value="BPD_transp_1"/>
    <property type="match status" value="1"/>
</dbReference>
<comment type="subcellular location">
    <subcellularLocation>
        <location evidence="1 7">Cell membrane</location>
        <topology evidence="1 7">Multi-pass membrane protein</topology>
    </subcellularLocation>
</comment>
<evidence type="ECO:0000256" key="1">
    <source>
        <dbReference type="ARBA" id="ARBA00004651"/>
    </source>
</evidence>
<evidence type="ECO:0000256" key="2">
    <source>
        <dbReference type="ARBA" id="ARBA00022448"/>
    </source>
</evidence>
<dbReference type="CDD" id="cd06261">
    <property type="entry name" value="TM_PBP2"/>
    <property type="match status" value="1"/>
</dbReference>
<proteinExistence type="inferred from homology"/>
<dbReference type="GO" id="GO:0055085">
    <property type="term" value="P:transmembrane transport"/>
    <property type="evidence" value="ECO:0007669"/>
    <property type="project" value="InterPro"/>
</dbReference>
<evidence type="ECO:0000256" key="4">
    <source>
        <dbReference type="ARBA" id="ARBA00022692"/>
    </source>
</evidence>
<keyword evidence="3" id="KW-1003">Cell membrane</keyword>
<dbReference type="Gene3D" id="1.10.3720.10">
    <property type="entry name" value="MetI-like"/>
    <property type="match status" value="1"/>
</dbReference>
<dbReference type="AlphaFoldDB" id="A0A089HN34"/>
<reference evidence="9 10" key="1">
    <citation type="submission" date="2014-08" db="EMBL/GenBank/DDBJ databases">
        <title>Comparative genomics of the Paenibacillus odorifer group.</title>
        <authorList>
            <person name="den Bakker H.C."/>
            <person name="Tsai Y.-C."/>
            <person name="Martin N."/>
            <person name="Korlach J."/>
            <person name="Wiedmann M."/>
        </authorList>
    </citation>
    <scope>NUCLEOTIDE SEQUENCE [LARGE SCALE GENOMIC DNA]</scope>
    <source>
        <strain evidence="9 10">DSM 1735</strain>
    </source>
</reference>
<dbReference type="eggNOG" id="COG0395">
    <property type="taxonomic scope" value="Bacteria"/>
</dbReference>
<feature type="transmembrane region" description="Helical" evidence="7">
    <location>
        <begin position="105"/>
        <end position="126"/>
    </location>
</feature>
<feature type="transmembrane region" description="Helical" evidence="7">
    <location>
        <begin position="66"/>
        <end position="93"/>
    </location>
</feature>
<evidence type="ECO:0000256" key="6">
    <source>
        <dbReference type="ARBA" id="ARBA00023136"/>
    </source>
</evidence>
<gene>
    <name evidence="9" type="ORF">PDUR_11725</name>
</gene>
<evidence type="ECO:0000256" key="3">
    <source>
        <dbReference type="ARBA" id="ARBA00022475"/>
    </source>
</evidence>
<dbReference type="SUPFAM" id="SSF161098">
    <property type="entry name" value="MetI-like"/>
    <property type="match status" value="1"/>
</dbReference>
<sequence>MSLKKVLIRGPLLILVVTQVYPLFWLLLYSLKTTDEIMKGSFIALPDSFRWENYAKAFVEGHYLQYLWNSIVVTCITVAVTLFLSTMVSYAVARFKSRMAKPVMLLFMIGIMIPIQSTLLPLMIIFRKIGILDTHLSLILPYVAFSIPIAVMIMSGFMRDIPYELEESAFMDGASILRMFFSIALPICMPPVMTVCILTFISNWNEYIMAATFLSSVDLRTLPFGTNSFMSQNSTDYGALGAYLVMSVLPVILVYFFLSEKITSGMMAGAVKG</sequence>
<evidence type="ECO:0000259" key="8">
    <source>
        <dbReference type="PROSITE" id="PS50928"/>
    </source>
</evidence>
<feature type="transmembrane region" description="Helical" evidence="7">
    <location>
        <begin position="179"/>
        <end position="201"/>
    </location>
</feature>
<feature type="transmembrane region" description="Helical" evidence="7">
    <location>
        <begin position="237"/>
        <end position="258"/>
    </location>
</feature>
<evidence type="ECO:0000256" key="7">
    <source>
        <dbReference type="RuleBase" id="RU363032"/>
    </source>
</evidence>
<evidence type="ECO:0000256" key="5">
    <source>
        <dbReference type="ARBA" id="ARBA00022989"/>
    </source>
</evidence>
<organism evidence="9 10">
    <name type="scientific">Paenibacillus durus</name>
    <name type="common">Paenibacillus azotofixans</name>
    <dbReference type="NCBI Taxonomy" id="44251"/>
    <lineage>
        <taxon>Bacteria</taxon>
        <taxon>Bacillati</taxon>
        <taxon>Bacillota</taxon>
        <taxon>Bacilli</taxon>
        <taxon>Bacillales</taxon>
        <taxon>Paenibacillaceae</taxon>
        <taxon>Paenibacillus</taxon>
    </lineage>
</organism>
<feature type="transmembrane region" description="Helical" evidence="7">
    <location>
        <begin position="138"/>
        <end position="158"/>
    </location>
</feature>
<keyword evidence="4 7" id="KW-0812">Transmembrane</keyword>
<dbReference type="Proteomes" id="UP000029409">
    <property type="component" value="Chromosome"/>
</dbReference>
<dbReference type="GO" id="GO:0005886">
    <property type="term" value="C:plasma membrane"/>
    <property type="evidence" value="ECO:0007669"/>
    <property type="project" value="UniProtKB-SubCell"/>
</dbReference>
<dbReference type="KEGG" id="pdu:PDUR_11725"/>